<keyword evidence="3" id="KW-1185">Reference proteome</keyword>
<evidence type="ECO:0000259" key="1">
    <source>
        <dbReference type="Pfam" id="PF00814"/>
    </source>
</evidence>
<dbReference type="InterPro" id="IPR000905">
    <property type="entry name" value="Gcp-like_dom"/>
</dbReference>
<reference evidence="2 3" key="1">
    <citation type="submission" date="2018-03" db="EMBL/GenBank/DDBJ databases">
        <title>The ancient ancestry and fast evolution of plastids.</title>
        <authorList>
            <person name="Moore K.R."/>
            <person name="Magnabosco C."/>
            <person name="Momper L."/>
            <person name="Gold D.A."/>
            <person name="Bosak T."/>
            <person name="Fournier G.P."/>
        </authorList>
    </citation>
    <scope>NUCLEOTIDE SEQUENCE [LARGE SCALE GENOMIC DNA]</scope>
    <source>
        <strain evidence="2 3">CCALA 016</strain>
    </source>
</reference>
<evidence type="ECO:0000313" key="3">
    <source>
        <dbReference type="Proteomes" id="UP000239001"/>
    </source>
</evidence>
<proteinExistence type="predicted"/>
<keyword evidence="2" id="KW-0808">Transferase</keyword>
<dbReference type="Gene3D" id="3.30.420.40">
    <property type="match status" value="1"/>
</dbReference>
<dbReference type="RefSeq" id="WP_106457344.1">
    <property type="nucleotide sequence ID" value="NZ_PXOH01000013.1"/>
</dbReference>
<sequence length="200" mass="22661">MYALALHTSSPDLGLAINNFSGDSRCQVWNLDRNLSNYLHQYLAEFLAPQTWHQLNFIAIAKGPGSFTSTRIGVVTARTLAQQLNCPLFGISSLAAFAWSIRSRYPVGMPLALQMPATKGQWYTAIYRVIEDNIYSDSPDTLMNQETWQEFLTSVATPYQLVELPTHLGNTTSSLLELAYQEWNVGKRSQWPTVFPFYER</sequence>
<dbReference type="EMBL" id="PXOH01000013">
    <property type="protein sequence ID" value="PSF36628.1"/>
    <property type="molecule type" value="Genomic_DNA"/>
</dbReference>
<dbReference type="GO" id="GO:0016740">
    <property type="term" value="F:transferase activity"/>
    <property type="evidence" value="ECO:0007669"/>
    <property type="project" value="UniProtKB-KW"/>
</dbReference>
<reference evidence="2 3" key="2">
    <citation type="submission" date="2018-03" db="EMBL/GenBank/DDBJ databases">
        <authorList>
            <person name="Keele B.F."/>
        </authorList>
    </citation>
    <scope>NUCLEOTIDE SEQUENCE [LARGE SCALE GENOMIC DNA]</scope>
    <source>
        <strain evidence="2 3">CCALA 016</strain>
    </source>
</reference>
<comment type="caution">
    <text evidence="2">The sequence shown here is derived from an EMBL/GenBank/DDBJ whole genome shotgun (WGS) entry which is preliminary data.</text>
</comment>
<gene>
    <name evidence="2" type="primary">tsaB</name>
    <name evidence="2" type="ORF">C7H19_13180</name>
</gene>
<accession>A0A2T1LWU8</accession>
<dbReference type="InterPro" id="IPR043129">
    <property type="entry name" value="ATPase_NBD"/>
</dbReference>
<dbReference type="OrthoDB" id="9784166at2"/>
<dbReference type="InterPro" id="IPR022496">
    <property type="entry name" value="T6A_TsaB"/>
</dbReference>
<dbReference type="GO" id="GO:0002949">
    <property type="term" value="P:tRNA threonylcarbamoyladenosine modification"/>
    <property type="evidence" value="ECO:0007669"/>
    <property type="project" value="InterPro"/>
</dbReference>
<dbReference type="NCBIfam" id="TIGR03725">
    <property type="entry name" value="T6A_YeaZ"/>
    <property type="match status" value="1"/>
</dbReference>
<evidence type="ECO:0000313" key="2">
    <source>
        <dbReference type="EMBL" id="PSF36628.1"/>
    </source>
</evidence>
<dbReference type="Gene3D" id="3.30.420.200">
    <property type="match status" value="1"/>
</dbReference>
<dbReference type="Proteomes" id="UP000239001">
    <property type="component" value="Unassembled WGS sequence"/>
</dbReference>
<dbReference type="AlphaFoldDB" id="A0A2T1LWU8"/>
<protein>
    <submittedName>
        <fullName evidence="2">tRNA (Adenosine(37)-N6)-threonylcarbamoyltransferase complex dimerization subunit type 1 TsaB</fullName>
    </submittedName>
</protein>
<feature type="domain" description="Gcp-like" evidence="1">
    <location>
        <begin position="50"/>
        <end position="134"/>
    </location>
</feature>
<dbReference type="Pfam" id="PF00814">
    <property type="entry name" value="TsaD"/>
    <property type="match status" value="1"/>
</dbReference>
<organism evidence="2 3">
    <name type="scientific">Aphanothece hegewaldii CCALA 016</name>
    <dbReference type="NCBI Taxonomy" id="2107694"/>
    <lineage>
        <taxon>Bacteria</taxon>
        <taxon>Bacillati</taxon>
        <taxon>Cyanobacteriota</taxon>
        <taxon>Cyanophyceae</taxon>
        <taxon>Oscillatoriophycideae</taxon>
        <taxon>Chroococcales</taxon>
        <taxon>Aphanothecaceae</taxon>
        <taxon>Aphanothece</taxon>
    </lineage>
</organism>
<name>A0A2T1LWU8_9CHRO</name>
<dbReference type="SUPFAM" id="SSF53067">
    <property type="entry name" value="Actin-like ATPase domain"/>
    <property type="match status" value="1"/>
</dbReference>